<comment type="cofactor">
    <cofactor evidence="1">
        <name>Mg(2+)</name>
        <dbReference type="ChEBI" id="CHEBI:18420"/>
    </cofactor>
</comment>
<gene>
    <name evidence="12" type="ORF">GCM10007416_23470</name>
</gene>
<dbReference type="SMART" id="SM00046">
    <property type="entry name" value="DAGKc"/>
    <property type="match status" value="1"/>
</dbReference>
<dbReference type="NCBIfam" id="TIGR00147">
    <property type="entry name" value="YegS/Rv2252/BmrU family lipid kinase"/>
    <property type="match status" value="1"/>
</dbReference>
<dbReference type="PANTHER" id="PTHR12358">
    <property type="entry name" value="SPHINGOSINE KINASE"/>
    <property type="match status" value="1"/>
</dbReference>
<proteinExistence type="inferred from homology"/>
<keyword evidence="3" id="KW-0444">Lipid biosynthesis</keyword>
<keyword evidence="10" id="KW-1208">Phospholipid metabolism</keyword>
<evidence type="ECO:0000256" key="4">
    <source>
        <dbReference type="ARBA" id="ARBA00022679"/>
    </source>
</evidence>
<dbReference type="SUPFAM" id="SSF111331">
    <property type="entry name" value="NAD kinase/diacylglycerol kinase-like"/>
    <property type="match status" value="1"/>
</dbReference>
<evidence type="ECO:0000256" key="10">
    <source>
        <dbReference type="ARBA" id="ARBA00023264"/>
    </source>
</evidence>
<keyword evidence="13" id="KW-1185">Reference proteome</keyword>
<keyword evidence="5" id="KW-0547">Nucleotide-binding</keyword>
<evidence type="ECO:0000256" key="6">
    <source>
        <dbReference type="ARBA" id="ARBA00022777"/>
    </source>
</evidence>
<dbReference type="PANTHER" id="PTHR12358:SF107">
    <property type="entry name" value="LIPID KINASE BMRU-RELATED"/>
    <property type="match status" value="1"/>
</dbReference>
<keyword evidence="6" id="KW-0418">Kinase</keyword>
<dbReference type="Proteomes" id="UP000617979">
    <property type="component" value="Unassembled WGS sequence"/>
</dbReference>
<evidence type="ECO:0000256" key="7">
    <source>
        <dbReference type="ARBA" id="ARBA00022840"/>
    </source>
</evidence>
<name>A0ABQ1GTJ0_9BACL</name>
<comment type="caution">
    <text evidence="12">The sequence shown here is derived from an EMBL/GenBank/DDBJ whole genome shotgun (WGS) entry which is preliminary data.</text>
</comment>
<dbReference type="InterPro" id="IPR001206">
    <property type="entry name" value="Diacylglycerol_kinase_cat_dom"/>
</dbReference>
<evidence type="ECO:0000256" key="3">
    <source>
        <dbReference type="ARBA" id="ARBA00022516"/>
    </source>
</evidence>
<evidence type="ECO:0000313" key="13">
    <source>
        <dbReference type="Proteomes" id="UP000617979"/>
    </source>
</evidence>
<dbReference type="RefSeq" id="WP_188432723.1">
    <property type="nucleotide sequence ID" value="NZ_BMEX01000008.1"/>
</dbReference>
<dbReference type="EMBL" id="BMEX01000008">
    <property type="protein sequence ID" value="GGA49667.1"/>
    <property type="molecule type" value="Genomic_DNA"/>
</dbReference>
<evidence type="ECO:0000256" key="1">
    <source>
        <dbReference type="ARBA" id="ARBA00001946"/>
    </source>
</evidence>
<sequence>MERVDLIINPMAGQGRLLEHLPQITRRLKEHFPSVNVLQTEAPGDGAKWVKNEGGEADLVIAAGGDGTVHELANALSLLSDRPRFAILPGGTCNDFSRAIGMEQDIPAALDQILQGRERKVDVGVVDEERFFLNFWGIGLITQVSAQIDSKNKERYGRLAYYLSAVQNLLDPRPFHLSINWDDGSFEGEAAMLLAGNGSYIGGMQGFFPHSRLDDGQLDVLVVKEASLDSLWSMLTSHVTREWPKSDDLLYFHTRRFSIQAEPAQSIDCDGEKDGFTPSEIRSLSGHLTILTGENRTDKPK</sequence>
<dbReference type="Pfam" id="PF00781">
    <property type="entry name" value="DAGK_cat"/>
    <property type="match status" value="1"/>
</dbReference>
<dbReference type="InterPro" id="IPR017438">
    <property type="entry name" value="ATP-NAD_kinase_N"/>
</dbReference>
<dbReference type="InterPro" id="IPR050187">
    <property type="entry name" value="Lipid_Phosphate_FormReg"/>
</dbReference>
<organism evidence="12 13">
    <name type="scientific">Kroppenstedtia guangzhouensis</name>
    <dbReference type="NCBI Taxonomy" id="1274356"/>
    <lineage>
        <taxon>Bacteria</taxon>
        <taxon>Bacillati</taxon>
        <taxon>Bacillota</taxon>
        <taxon>Bacilli</taxon>
        <taxon>Bacillales</taxon>
        <taxon>Thermoactinomycetaceae</taxon>
        <taxon>Kroppenstedtia</taxon>
    </lineage>
</organism>
<keyword evidence="4" id="KW-0808">Transferase</keyword>
<dbReference type="InterPro" id="IPR016064">
    <property type="entry name" value="NAD/diacylglycerol_kinase_sf"/>
</dbReference>
<dbReference type="PROSITE" id="PS50146">
    <property type="entry name" value="DAGK"/>
    <property type="match status" value="1"/>
</dbReference>
<protein>
    <submittedName>
        <fullName evidence="12">Bis(5'-nucleosyl)-tetraphosphatase</fullName>
    </submittedName>
</protein>
<evidence type="ECO:0000256" key="2">
    <source>
        <dbReference type="ARBA" id="ARBA00005983"/>
    </source>
</evidence>
<accession>A0ABQ1GTJ0</accession>
<keyword evidence="7" id="KW-0067">ATP-binding</keyword>
<keyword evidence="9" id="KW-0594">Phospholipid biosynthesis</keyword>
<evidence type="ECO:0000256" key="9">
    <source>
        <dbReference type="ARBA" id="ARBA00023209"/>
    </source>
</evidence>
<evidence type="ECO:0000313" key="12">
    <source>
        <dbReference type="EMBL" id="GGA49667.1"/>
    </source>
</evidence>
<evidence type="ECO:0000256" key="8">
    <source>
        <dbReference type="ARBA" id="ARBA00023098"/>
    </source>
</evidence>
<dbReference type="Pfam" id="PF19279">
    <property type="entry name" value="YegS_C"/>
    <property type="match status" value="1"/>
</dbReference>
<comment type="similarity">
    <text evidence="2">Belongs to the diacylglycerol/lipid kinase family.</text>
</comment>
<evidence type="ECO:0000259" key="11">
    <source>
        <dbReference type="PROSITE" id="PS50146"/>
    </source>
</evidence>
<dbReference type="Gene3D" id="2.60.200.40">
    <property type="match status" value="1"/>
</dbReference>
<reference evidence="13" key="1">
    <citation type="journal article" date="2019" name="Int. J. Syst. Evol. Microbiol.">
        <title>The Global Catalogue of Microorganisms (GCM) 10K type strain sequencing project: providing services to taxonomists for standard genome sequencing and annotation.</title>
        <authorList>
            <consortium name="The Broad Institute Genomics Platform"/>
            <consortium name="The Broad Institute Genome Sequencing Center for Infectious Disease"/>
            <person name="Wu L."/>
            <person name="Ma J."/>
        </authorList>
    </citation>
    <scope>NUCLEOTIDE SEQUENCE [LARGE SCALE GENOMIC DNA]</scope>
    <source>
        <strain evidence="13">CGMCC 1.12404</strain>
    </source>
</reference>
<keyword evidence="8" id="KW-0443">Lipid metabolism</keyword>
<dbReference type="InterPro" id="IPR045540">
    <property type="entry name" value="YegS/DAGK_C"/>
</dbReference>
<dbReference type="InterPro" id="IPR005218">
    <property type="entry name" value="Diacylglycerol/lipid_kinase"/>
</dbReference>
<dbReference type="Gene3D" id="3.40.50.10330">
    <property type="entry name" value="Probable inorganic polyphosphate/atp-NAD kinase, domain 1"/>
    <property type="match status" value="1"/>
</dbReference>
<feature type="domain" description="DAGKc" evidence="11">
    <location>
        <begin position="1"/>
        <end position="129"/>
    </location>
</feature>
<evidence type="ECO:0000256" key="5">
    <source>
        <dbReference type="ARBA" id="ARBA00022741"/>
    </source>
</evidence>